<comment type="caution">
    <text evidence="2">The sequence shown here is derived from an EMBL/GenBank/DDBJ whole genome shotgun (WGS) entry which is preliminary data.</text>
</comment>
<proteinExistence type="predicted"/>
<dbReference type="GO" id="GO:0008270">
    <property type="term" value="F:zinc ion binding"/>
    <property type="evidence" value="ECO:0007669"/>
    <property type="project" value="InterPro"/>
</dbReference>
<evidence type="ECO:0000259" key="1">
    <source>
        <dbReference type="Pfam" id="PF01844"/>
    </source>
</evidence>
<dbReference type="GO" id="GO:0003676">
    <property type="term" value="F:nucleic acid binding"/>
    <property type="evidence" value="ECO:0007669"/>
    <property type="project" value="InterPro"/>
</dbReference>
<evidence type="ECO:0000313" key="2">
    <source>
        <dbReference type="EMBL" id="GIG54545.1"/>
    </source>
</evidence>
<gene>
    <name evidence="2" type="ORF">Dac01nite_12970</name>
</gene>
<feature type="domain" description="HNH" evidence="1">
    <location>
        <begin position="99"/>
        <end position="138"/>
    </location>
</feature>
<dbReference type="InterPro" id="IPR002711">
    <property type="entry name" value="HNH"/>
</dbReference>
<dbReference type="Gene3D" id="1.10.30.50">
    <property type="match status" value="1"/>
</dbReference>
<evidence type="ECO:0000313" key="3">
    <source>
        <dbReference type="Proteomes" id="UP000652354"/>
    </source>
</evidence>
<sequence length="213" mass="24112">MAGAAAGDEQQTQAEVDFFESSPLADMDWAEGDWEQMLVYLVESGLVTYQEVAALVLGHLNPSQVGTSIASKKTFQAHYPPRKTMQAVLAWHINQEGVCVDCGTRLELQADHVETREEYGDAADRLENMTLRCRRCNVIRRPSHANGGKTFLTTESALMWILLVKRPGTYLEYERLCRNYGLTMANIRFKEAWAMAHWLQRVGLYTIDDSSTF</sequence>
<dbReference type="GO" id="GO:0004519">
    <property type="term" value="F:endonuclease activity"/>
    <property type="evidence" value="ECO:0007669"/>
    <property type="project" value="InterPro"/>
</dbReference>
<dbReference type="EMBL" id="BONR01000002">
    <property type="protein sequence ID" value="GIG54545.1"/>
    <property type="molecule type" value="Genomic_DNA"/>
</dbReference>
<protein>
    <recommendedName>
        <fullName evidence="1">HNH domain-containing protein</fullName>
    </recommendedName>
</protein>
<reference evidence="2" key="1">
    <citation type="submission" date="2021-01" db="EMBL/GenBank/DDBJ databases">
        <title>Whole genome shotgun sequence of Demequina activiva NBRC 110675.</title>
        <authorList>
            <person name="Komaki H."/>
            <person name="Tamura T."/>
        </authorList>
    </citation>
    <scope>NUCLEOTIDE SEQUENCE</scope>
    <source>
        <strain evidence="2">NBRC 110675</strain>
    </source>
</reference>
<dbReference type="Pfam" id="PF01844">
    <property type="entry name" value="HNH"/>
    <property type="match status" value="1"/>
</dbReference>
<keyword evidence="3" id="KW-1185">Reference proteome</keyword>
<dbReference type="AlphaFoldDB" id="A0A919Q662"/>
<dbReference type="Proteomes" id="UP000652354">
    <property type="component" value="Unassembled WGS sequence"/>
</dbReference>
<organism evidence="2 3">
    <name type="scientific">Demequina activiva</name>
    <dbReference type="NCBI Taxonomy" id="1582364"/>
    <lineage>
        <taxon>Bacteria</taxon>
        <taxon>Bacillati</taxon>
        <taxon>Actinomycetota</taxon>
        <taxon>Actinomycetes</taxon>
        <taxon>Micrococcales</taxon>
        <taxon>Demequinaceae</taxon>
        <taxon>Demequina</taxon>
    </lineage>
</organism>
<name>A0A919Q662_9MICO</name>
<accession>A0A919Q662</accession>